<dbReference type="InterPro" id="IPR000271">
    <property type="entry name" value="Ribosomal_bL34"/>
</dbReference>
<evidence type="ECO:0000313" key="7">
    <source>
        <dbReference type="Proteomes" id="UP000059113"/>
    </source>
</evidence>
<keyword evidence="2 5" id="KW-0689">Ribosomal protein</keyword>
<dbReference type="HAMAP" id="MF_00391">
    <property type="entry name" value="Ribosomal_bL34"/>
    <property type="match status" value="1"/>
</dbReference>
<dbReference type="InterPro" id="IPR020939">
    <property type="entry name" value="Ribosomal_bL34_CS"/>
</dbReference>
<dbReference type="AlphaFoldDB" id="A0A168M069"/>
<dbReference type="GO" id="GO:0006412">
    <property type="term" value="P:translation"/>
    <property type="evidence" value="ECO:0007669"/>
    <property type="project" value="UniProtKB-UniRule"/>
</dbReference>
<dbReference type="PANTHER" id="PTHR14503">
    <property type="entry name" value="MITOCHONDRIAL RIBOSOMAL PROTEIN 34 FAMILY MEMBER"/>
    <property type="match status" value="1"/>
</dbReference>
<keyword evidence="7" id="KW-1185">Reference proteome</keyword>
<evidence type="ECO:0000256" key="4">
    <source>
        <dbReference type="ARBA" id="ARBA00035177"/>
    </source>
</evidence>
<name>A0A168M069_9SPHN</name>
<evidence type="ECO:0000256" key="3">
    <source>
        <dbReference type="ARBA" id="ARBA00023274"/>
    </source>
</evidence>
<dbReference type="PANTHER" id="PTHR14503:SF4">
    <property type="entry name" value="LARGE RIBOSOMAL SUBUNIT PROTEIN BL34M"/>
    <property type="match status" value="1"/>
</dbReference>
<dbReference type="NCBIfam" id="TIGR01030">
    <property type="entry name" value="rpmH_bact"/>
    <property type="match status" value="1"/>
</dbReference>
<dbReference type="FunFam" id="1.10.287.3980:FF:000001">
    <property type="entry name" value="Mitochondrial ribosomal protein L34"/>
    <property type="match status" value="1"/>
</dbReference>
<accession>A0A168M069</accession>
<dbReference type="EMBL" id="CP011310">
    <property type="protein sequence ID" value="ANC50336.1"/>
    <property type="molecule type" value="Genomic_DNA"/>
</dbReference>
<evidence type="ECO:0000256" key="5">
    <source>
        <dbReference type="HAMAP-Rule" id="MF_00391"/>
    </source>
</evidence>
<evidence type="ECO:0000256" key="1">
    <source>
        <dbReference type="ARBA" id="ARBA00010111"/>
    </source>
</evidence>
<organism evidence="6 7">
    <name type="scientific">Aurantiacibacter atlanticus</name>
    <dbReference type="NCBI Taxonomy" id="1648404"/>
    <lineage>
        <taxon>Bacteria</taxon>
        <taxon>Pseudomonadati</taxon>
        <taxon>Pseudomonadota</taxon>
        <taxon>Alphaproteobacteria</taxon>
        <taxon>Sphingomonadales</taxon>
        <taxon>Erythrobacteraceae</taxon>
        <taxon>Aurantiacibacter</taxon>
    </lineage>
</organism>
<dbReference type="STRING" id="1648404.CP97_14650"/>
<evidence type="ECO:0000313" key="6">
    <source>
        <dbReference type="EMBL" id="ANC50336.1"/>
    </source>
</evidence>
<dbReference type="KEGG" id="ery:CP97_14650"/>
<dbReference type="RefSeq" id="WP_082863706.1">
    <property type="nucleotide sequence ID" value="NZ_CP011310.1"/>
</dbReference>
<keyword evidence="3 5" id="KW-0687">Ribonucleoprotein</keyword>
<dbReference type="Proteomes" id="UP000059113">
    <property type="component" value="Chromosome"/>
</dbReference>
<dbReference type="Gene3D" id="1.10.287.3980">
    <property type="match status" value="1"/>
</dbReference>
<dbReference type="GO" id="GO:0005840">
    <property type="term" value="C:ribosome"/>
    <property type="evidence" value="ECO:0007669"/>
    <property type="project" value="UniProtKB-KW"/>
</dbReference>
<dbReference type="GO" id="GO:0003735">
    <property type="term" value="F:structural constituent of ribosome"/>
    <property type="evidence" value="ECO:0007669"/>
    <property type="project" value="InterPro"/>
</dbReference>
<protein>
    <recommendedName>
        <fullName evidence="4 5">Large ribosomal subunit protein bL34</fullName>
    </recommendedName>
</protein>
<proteinExistence type="inferred from homology"/>
<evidence type="ECO:0000256" key="2">
    <source>
        <dbReference type="ARBA" id="ARBA00022980"/>
    </source>
</evidence>
<dbReference type="GO" id="GO:1990904">
    <property type="term" value="C:ribonucleoprotein complex"/>
    <property type="evidence" value="ECO:0007669"/>
    <property type="project" value="UniProtKB-KW"/>
</dbReference>
<dbReference type="PROSITE" id="PS00784">
    <property type="entry name" value="RIBOSOMAL_L34"/>
    <property type="match status" value="1"/>
</dbReference>
<dbReference type="Pfam" id="PF00468">
    <property type="entry name" value="Ribosomal_L34"/>
    <property type="match status" value="1"/>
</dbReference>
<reference evidence="6 7" key="1">
    <citation type="journal article" date="2015" name="Int. J. Syst. Evol. Microbiol.">
        <title>Erythrobacter atlanticus sp. nov., a bacterium from ocean sediment able to degrade polycyclic aromatic hydrocarbons.</title>
        <authorList>
            <person name="Zhuang L."/>
            <person name="Liu Y."/>
            <person name="Wang L."/>
            <person name="Wang W."/>
            <person name="Shao Z."/>
        </authorList>
    </citation>
    <scope>NUCLEOTIDE SEQUENCE [LARGE SCALE GENOMIC DNA]</scope>
    <source>
        <strain evidence="7">s21-N3</strain>
    </source>
</reference>
<gene>
    <name evidence="5" type="primary">rpmH</name>
    <name evidence="6" type="ORF">CP97_14650</name>
</gene>
<comment type="similarity">
    <text evidence="1 5">Belongs to the bacterial ribosomal protein bL34 family.</text>
</comment>
<reference evidence="7" key="2">
    <citation type="submission" date="2015-04" db="EMBL/GenBank/DDBJ databases">
        <title>The complete genome sequence of Erythrobacter sp. s21-N3.</title>
        <authorList>
            <person name="Zhuang L."/>
            <person name="Liu Y."/>
            <person name="Shao Z."/>
        </authorList>
    </citation>
    <scope>NUCLEOTIDE SEQUENCE [LARGE SCALE GENOMIC DNA]</scope>
    <source>
        <strain evidence="7">s21-N3</strain>
    </source>
</reference>
<sequence length="44" mass="5254">MKRTFQPSNLVRARRHGFFARKSTVGGRKVLRNRRRRGRKKLCA</sequence>